<dbReference type="AlphaFoldDB" id="A0A5J4X192"/>
<organism evidence="2 3">
    <name type="scientific">Streblomastix strix</name>
    <dbReference type="NCBI Taxonomy" id="222440"/>
    <lineage>
        <taxon>Eukaryota</taxon>
        <taxon>Metamonada</taxon>
        <taxon>Preaxostyla</taxon>
        <taxon>Oxymonadida</taxon>
        <taxon>Streblomastigidae</taxon>
        <taxon>Streblomastix</taxon>
    </lineage>
</organism>
<name>A0A5J4X192_9EUKA</name>
<evidence type="ECO:0000313" key="3">
    <source>
        <dbReference type="Proteomes" id="UP000324800"/>
    </source>
</evidence>
<accession>A0A5J4X192</accession>
<feature type="compositionally biased region" description="Low complexity" evidence="1">
    <location>
        <begin position="84"/>
        <end position="93"/>
    </location>
</feature>
<dbReference type="Proteomes" id="UP000324800">
    <property type="component" value="Unassembled WGS sequence"/>
</dbReference>
<reference evidence="2 3" key="1">
    <citation type="submission" date="2019-03" db="EMBL/GenBank/DDBJ databases">
        <title>Single cell metagenomics reveals metabolic interactions within the superorganism composed of flagellate Streblomastix strix and complex community of Bacteroidetes bacteria on its surface.</title>
        <authorList>
            <person name="Treitli S.C."/>
            <person name="Kolisko M."/>
            <person name="Husnik F."/>
            <person name="Keeling P."/>
            <person name="Hampl V."/>
        </authorList>
    </citation>
    <scope>NUCLEOTIDE SEQUENCE [LARGE SCALE GENOMIC DNA]</scope>
    <source>
        <strain evidence="2">ST1C</strain>
    </source>
</reference>
<proteinExistence type="predicted"/>
<dbReference type="EMBL" id="SNRW01000451">
    <property type="protein sequence ID" value="KAA6401068.1"/>
    <property type="molecule type" value="Genomic_DNA"/>
</dbReference>
<protein>
    <submittedName>
        <fullName evidence="2">Uncharacterized protein</fullName>
    </submittedName>
</protein>
<comment type="caution">
    <text evidence="2">The sequence shown here is derived from an EMBL/GenBank/DDBJ whole genome shotgun (WGS) entry which is preliminary data.</text>
</comment>
<feature type="region of interest" description="Disordered" evidence="1">
    <location>
        <begin position="67"/>
        <end position="129"/>
    </location>
</feature>
<sequence length="129" mass="14306">MKAQLFHLPQRNWGTASQHLGVEIVDVFAAQRANIQQLNDGNKMNIPQQGHHAAQIANIHGFQPMICPEQEQSEDEPEQDQGKLDLNNLPDNPGNEGPQGLIQETRRGEANKGSIKSCPKSSRKKKNGH</sequence>
<evidence type="ECO:0000313" key="2">
    <source>
        <dbReference type="EMBL" id="KAA6401068.1"/>
    </source>
</evidence>
<evidence type="ECO:0000256" key="1">
    <source>
        <dbReference type="SAM" id="MobiDB-lite"/>
    </source>
</evidence>
<gene>
    <name evidence="2" type="ORF">EZS28_003407</name>
</gene>